<organism evidence="2 3">
    <name type="scientific">Streptomyces filamentosus NRRL 15998</name>
    <dbReference type="NCBI Taxonomy" id="457431"/>
    <lineage>
        <taxon>Bacteria</taxon>
        <taxon>Bacillati</taxon>
        <taxon>Actinomycetota</taxon>
        <taxon>Actinomycetes</taxon>
        <taxon>Kitasatosporales</taxon>
        <taxon>Streptomycetaceae</taxon>
        <taxon>Streptomyces</taxon>
    </lineage>
</organism>
<reference evidence="3" key="2">
    <citation type="submission" date="2008-12" db="EMBL/GenBank/DDBJ databases">
        <title>Annotation of Streptomyces roseosporus strain NRRL 15998.</title>
        <authorList>
            <consortium name="The Broad Institute Genome Sequencing Platform"/>
            <consortium name="Broad Institute Microbial Sequencing Center"/>
            <person name="Fischbach M."/>
            <person name="Ward D."/>
            <person name="Young S."/>
            <person name="Kodira C.D."/>
            <person name="Zeng Q."/>
            <person name="Koehrsen M."/>
            <person name="Godfrey P."/>
            <person name="Alvarado L."/>
            <person name="Berlin A.M."/>
            <person name="Borenstein D."/>
            <person name="Chen Z."/>
            <person name="Engels R."/>
            <person name="Freedman E."/>
            <person name="Gellesch M."/>
            <person name="Goldberg J."/>
            <person name="Griggs A."/>
            <person name="Gujja S."/>
            <person name="Heiman D.I."/>
            <person name="Hepburn T.A."/>
            <person name="Howarth C."/>
            <person name="Jen D."/>
            <person name="Larson L."/>
            <person name="Lewis B."/>
            <person name="Mehta T."/>
            <person name="Park D."/>
            <person name="Pearson M."/>
            <person name="Roberts A."/>
            <person name="Saif S."/>
            <person name="Shea T.D."/>
            <person name="Shenoy N."/>
            <person name="Sisk P."/>
            <person name="Stolte C."/>
            <person name="Sykes S.N."/>
            <person name="Walk T."/>
            <person name="White J."/>
            <person name="Yandava C."/>
            <person name="Straight P."/>
            <person name="Clardy J."/>
            <person name="Hung D."/>
            <person name="Kolter R."/>
            <person name="Mekalanos J."/>
            <person name="Walker S."/>
            <person name="Walsh C.T."/>
            <person name="Wieland B.L.C."/>
            <person name="Ilzarbe M."/>
            <person name="Galagan J."/>
            <person name="Nusbaum C."/>
            <person name="Birren B."/>
        </authorList>
    </citation>
    <scope>NUCLEOTIDE SEQUENCE [LARGE SCALE GENOMIC DNA]</scope>
    <source>
        <strain evidence="3">NRRL 15998</strain>
    </source>
</reference>
<dbReference type="AlphaFoldDB" id="D6AU97"/>
<feature type="transmembrane region" description="Helical" evidence="1">
    <location>
        <begin position="75"/>
        <end position="97"/>
    </location>
</feature>
<protein>
    <submittedName>
        <fullName evidence="2">Predicted protein</fullName>
    </submittedName>
</protein>
<reference evidence="3" key="1">
    <citation type="submission" date="2008-10" db="EMBL/GenBank/DDBJ databases">
        <authorList>
            <person name="Molnar K."/>
        </authorList>
    </citation>
    <scope>NUCLEOTIDE SEQUENCE [LARGE SCALE GENOMIC DNA]</scope>
    <source>
        <strain evidence="3">NRRL 15998</strain>
    </source>
</reference>
<evidence type="ECO:0000313" key="2">
    <source>
        <dbReference type="EMBL" id="EFE78257.2"/>
    </source>
</evidence>
<feature type="transmembrane region" description="Helical" evidence="1">
    <location>
        <begin position="131"/>
        <end position="152"/>
    </location>
</feature>
<sequence>MESRTPRVARWRRPAARRRSAMTYTLAPSAATAPAQDTARFLRLVLRVDSVSTAVMGLVLVAAAAPLGSLTGMPVAFAVAFGIFQLGGAGCLALIAGYPVIPPALARTVVAVNAVCAVGCVVIAFADFVPLNGAGVVFLLIGALIVTVYTALQYTGLRRMTASVTATV</sequence>
<evidence type="ECO:0000313" key="3">
    <source>
        <dbReference type="Proteomes" id="UP000003986"/>
    </source>
</evidence>
<dbReference type="Proteomes" id="UP000003986">
    <property type="component" value="Unassembled WGS sequence"/>
</dbReference>
<evidence type="ECO:0000256" key="1">
    <source>
        <dbReference type="SAM" id="Phobius"/>
    </source>
</evidence>
<dbReference type="EMBL" id="DS999644">
    <property type="protein sequence ID" value="EFE78257.2"/>
    <property type="molecule type" value="Genomic_DNA"/>
</dbReference>
<proteinExistence type="predicted"/>
<feature type="transmembrane region" description="Helical" evidence="1">
    <location>
        <begin position="104"/>
        <end position="125"/>
    </location>
</feature>
<keyword evidence="1" id="KW-1133">Transmembrane helix</keyword>
<feature type="transmembrane region" description="Helical" evidence="1">
    <location>
        <begin position="50"/>
        <end position="69"/>
    </location>
</feature>
<name>D6AU97_STRFL</name>
<keyword evidence="1" id="KW-0472">Membrane</keyword>
<gene>
    <name evidence="2" type="ORF">SSGG_05624</name>
</gene>
<accession>D6AU97</accession>
<keyword evidence="1" id="KW-0812">Transmembrane</keyword>